<dbReference type="InterPro" id="IPR036872">
    <property type="entry name" value="CH_dom_sf"/>
</dbReference>
<dbReference type="Pfam" id="PF22946">
    <property type="entry name" value="SPEF2_D5"/>
    <property type="match status" value="1"/>
</dbReference>
<dbReference type="Gene3D" id="1.10.418.10">
    <property type="entry name" value="Calponin-like domain"/>
    <property type="match status" value="1"/>
</dbReference>
<dbReference type="GeneTree" id="ENSGT00390000008160"/>
<dbReference type="Proteomes" id="UP000694620">
    <property type="component" value="Chromosome 5"/>
</dbReference>
<proteinExistence type="predicted"/>
<reference evidence="3" key="1">
    <citation type="submission" date="2021-06" db="EMBL/GenBank/DDBJ databases">
        <authorList>
            <consortium name="Wellcome Sanger Institute Data Sharing"/>
        </authorList>
    </citation>
    <scope>NUCLEOTIDE SEQUENCE [LARGE SCALE GENOMIC DNA]</scope>
</reference>
<dbReference type="PANTHER" id="PTHR14919">
    <property type="entry name" value="KPL2-RELATED"/>
    <property type="match status" value="1"/>
</dbReference>
<reference evidence="3" key="3">
    <citation type="submission" date="2025-09" db="UniProtKB">
        <authorList>
            <consortium name="Ensembl"/>
        </authorList>
    </citation>
    <scope>IDENTIFICATION</scope>
</reference>
<keyword evidence="1" id="KW-0732">Signal</keyword>
<feature type="chain" id="PRO_5034623540" description="Calponin-homology (CH) domain-containing protein" evidence="1">
    <location>
        <begin position="27"/>
        <end position="530"/>
    </location>
</feature>
<feature type="domain" description="Calponin-homology (CH)" evidence="2">
    <location>
        <begin position="23"/>
        <end position="125"/>
    </location>
</feature>
<dbReference type="GO" id="GO:0007288">
    <property type="term" value="P:sperm axoneme assembly"/>
    <property type="evidence" value="ECO:0007669"/>
    <property type="project" value="TreeGrafter"/>
</dbReference>
<reference evidence="3" key="2">
    <citation type="submission" date="2025-08" db="UniProtKB">
        <authorList>
            <consortium name="Ensembl"/>
        </authorList>
    </citation>
    <scope>IDENTIFICATION</scope>
</reference>
<dbReference type="GO" id="GO:0002177">
    <property type="term" value="C:manchette"/>
    <property type="evidence" value="ECO:0007669"/>
    <property type="project" value="TreeGrafter"/>
</dbReference>
<dbReference type="InterPro" id="IPR052634">
    <property type="entry name" value="Sperm_flagellar-bone_growth"/>
</dbReference>
<feature type="signal peptide" evidence="1">
    <location>
        <begin position="1"/>
        <end position="26"/>
    </location>
</feature>
<accession>A0A8C4RLH2</accession>
<organism evidence="3 4">
    <name type="scientific">Erpetoichthys calabaricus</name>
    <name type="common">Rope fish</name>
    <name type="synonym">Calamoichthys calabaricus</name>
    <dbReference type="NCBI Taxonomy" id="27687"/>
    <lineage>
        <taxon>Eukaryota</taxon>
        <taxon>Metazoa</taxon>
        <taxon>Chordata</taxon>
        <taxon>Craniata</taxon>
        <taxon>Vertebrata</taxon>
        <taxon>Euteleostomi</taxon>
        <taxon>Actinopterygii</taxon>
        <taxon>Polypteriformes</taxon>
        <taxon>Polypteridae</taxon>
        <taxon>Erpetoichthys</taxon>
    </lineage>
</organism>
<dbReference type="PROSITE" id="PS50021">
    <property type="entry name" value="CH"/>
    <property type="match status" value="1"/>
</dbReference>
<dbReference type="InterPro" id="IPR054517">
    <property type="entry name" value="SPEF2_D5"/>
</dbReference>
<dbReference type="InterPro" id="IPR010441">
    <property type="entry name" value="CH_2"/>
</dbReference>
<sequence length="530" mass="62754">MCGCCLCEVHTLSSWILLHIFWTCLCNQCKHFCFSFLFIESNSFTKDFSTGYLIGEILHKYELQPDFDQFSISRMPDSKLNNFTRIEPTLHLLGIPFDLNIAEAIMKEQRGIAARLLYQLFIALQKKKKAGLTGIAMETMRPAAPAKLQAIGSEIYKERLKTIVPRETDLKLQEVSERFKAIGKGIEEKAIQVHYEEVKKMKKLQEELRLQDIEKHRLAKKKQGEIMARIQAAIVQIPKPPPNRTLEAIEARKKQKKQLEVQVSIVTENTKATHENLKQVLHIMCKFIVEDPQLYNEYIEMIRQRLEDDAIARDQREKRRRRVLVEQLKVHEIQEEAFREEQLVNRLMRQSQQERRVAVQLMHVRHEKEVIRQNRIFREKQYDEKRLQEFQEALDREAVLAKRAQIEYREQLQKDLELHNRIAVERAQARYRKHYDFCLDLLFDIIDLATKTGEYRELTNNLIPAKMMREWKELFYKGIPLYDQACVDPYPTEPSPDQLLELEKIALLDIQDFMEYEVQNASIHLYLAID</sequence>
<dbReference type="InterPro" id="IPR001715">
    <property type="entry name" value="CH_dom"/>
</dbReference>
<keyword evidence="4" id="KW-1185">Reference proteome</keyword>
<dbReference type="GO" id="GO:0005737">
    <property type="term" value="C:cytoplasm"/>
    <property type="evidence" value="ECO:0007669"/>
    <property type="project" value="UniProtKB-ARBA"/>
</dbReference>
<dbReference type="GO" id="GO:0097225">
    <property type="term" value="C:sperm midpiece"/>
    <property type="evidence" value="ECO:0007669"/>
    <property type="project" value="TreeGrafter"/>
</dbReference>
<dbReference type="Pfam" id="PF06294">
    <property type="entry name" value="CH_2"/>
    <property type="match status" value="1"/>
</dbReference>
<name>A0A8C4RLH2_ERPCA</name>
<evidence type="ECO:0000313" key="3">
    <source>
        <dbReference type="Ensembl" id="ENSECRP00000003739.1"/>
    </source>
</evidence>
<evidence type="ECO:0000313" key="4">
    <source>
        <dbReference type="Proteomes" id="UP000694620"/>
    </source>
</evidence>
<dbReference type="AlphaFoldDB" id="A0A8C4RLH2"/>
<dbReference type="PANTHER" id="PTHR14919:SF0">
    <property type="entry name" value="SPERM FLAGELLAR PROTEIN 2"/>
    <property type="match status" value="1"/>
</dbReference>
<evidence type="ECO:0000259" key="2">
    <source>
        <dbReference type="PROSITE" id="PS50021"/>
    </source>
</evidence>
<dbReference type="Ensembl" id="ENSECRT00000003800.1">
    <property type="protein sequence ID" value="ENSECRP00000003739.1"/>
    <property type="gene ID" value="ENSECRG00000002548.1"/>
</dbReference>
<evidence type="ECO:0000256" key="1">
    <source>
        <dbReference type="SAM" id="SignalP"/>
    </source>
</evidence>
<protein>
    <recommendedName>
        <fullName evidence="2">Calponin-homology (CH) domain-containing protein</fullName>
    </recommendedName>
</protein>